<comment type="caution">
    <text evidence="1">The sequence shown here is derived from an EMBL/GenBank/DDBJ whole genome shotgun (WGS) entry which is preliminary data.</text>
</comment>
<evidence type="ECO:0000313" key="2">
    <source>
        <dbReference type="Proteomes" id="UP000243579"/>
    </source>
</evidence>
<gene>
    <name evidence="1" type="ORF">ACHHYP_05737</name>
</gene>
<keyword evidence="2" id="KW-1185">Reference proteome</keyword>
<accession>A0A1V9YWS5</accession>
<organism evidence="1 2">
    <name type="scientific">Achlya hypogyna</name>
    <name type="common">Oomycete</name>
    <name type="synonym">Protoachlya hypogyna</name>
    <dbReference type="NCBI Taxonomy" id="1202772"/>
    <lineage>
        <taxon>Eukaryota</taxon>
        <taxon>Sar</taxon>
        <taxon>Stramenopiles</taxon>
        <taxon>Oomycota</taxon>
        <taxon>Saprolegniomycetes</taxon>
        <taxon>Saprolegniales</taxon>
        <taxon>Achlyaceae</taxon>
        <taxon>Achlya</taxon>
    </lineage>
</organism>
<protein>
    <submittedName>
        <fullName evidence="1">Uncharacterized protein</fullName>
    </submittedName>
</protein>
<reference evidence="1 2" key="1">
    <citation type="journal article" date="2014" name="Genome Biol. Evol.">
        <title>The secreted proteins of Achlya hypogyna and Thraustotheca clavata identify the ancestral oomycete secretome and reveal gene acquisitions by horizontal gene transfer.</title>
        <authorList>
            <person name="Misner I."/>
            <person name="Blouin N."/>
            <person name="Leonard G."/>
            <person name="Richards T.A."/>
            <person name="Lane C.E."/>
        </authorList>
    </citation>
    <scope>NUCLEOTIDE SEQUENCE [LARGE SCALE GENOMIC DNA]</scope>
    <source>
        <strain evidence="1 2">ATCC 48635</strain>
    </source>
</reference>
<proteinExistence type="predicted"/>
<dbReference type="Proteomes" id="UP000243579">
    <property type="component" value="Unassembled WGS sequence"/>
</dbReference>
<dbReference type="STRING" id="1202772.A0A1V9YWS5"/>
<dbReference type="EMBL" id="JNBR01000661">
    <property type="protein sequence ID" value="OQR90185.1"/>
    <property type="molecule type" value="Genomic_DNA"/>
</dbReference>
<evidence type="ECO:0000313" key="1">
    <source>
        <dbReference type="EMBL" id="OQR90185.1"/>
    </source>
</evidence>
<sequence>MSYVLILLSGHATPFHPIPPDHSAFLCMPSRERVRATAHLVLFFSVSGDEDIVTMETTGPVQCTASNCKLLCESVEQYGSFVMTRAPSCNKRTKTRTSVTSQMETQ</sequence>
<dbReference type="AlphaFoldDB" id="A0A1V9YWS5"/>
<name>A0A1V9YWS5_ACHHY</name>